<evidence type="ECO:0000256" key="4">
    <source>
        <dbReference type="ARBA" id="ARBA00022729"/>
    </source>
</evidence>
<keyword evidence="3" id="KW-0165">Cleavage on pair of basic residues</keyword>
<evidence type="ECO:0000259" key="7">
    <source>
        <dbReference type="SMART" id="SM00078"/>
    </source>
</evidence>
<dbReference type="EMBL" id="CAJOBZ010000071">
    <property type="protein sequence ID" value="CAF4949197.1"/>
    <property type="molecule type" value="Genomic_DNA"/>
</dbReference>
<evidence type="ECO:0000313" key="8">
    <source>
        <dbReference type="EMBL" id="CAF4949197.1"/>
    </source>
</evidence>
<dbReference type="Proteomes" id="UP000663880">
    <property type="component" value="Unassembled WGS sequence"/>
</dbReference>
<protein>
    <recommendedName>
        <fullName evidence="7">Insulin-like domain-containing protein</fullName>
    </recommendedName>
</protein>
<comment type="caution">
    <text evidence="8">The sequence shown here is derived from an EMBL/GenBank/DDBJ whole genome shotgun (WGS) entry which is preliminary data.</text>
</comment>
<comment type="subunit">
    <text evidence="2">Heterodimer of a B chain and an A chain linked by two disulfide bonds.</text>
</comment>
<evidence type="ECO:0000256" key="5">
    <source>
        <dbReference type="ARBA" id="ARBA00023157"/>
    </source>
</evidence>
<reference evidence="8" key="1">
    <citation type="submission" date="2021-02" db="EMBL/GenBank/DDBJ databases">
        <authorList>
            <person name="Steward A R."/>
        </authorList>
    </citation>
    <scope>NUCLEOTIDE SEQUENCE</scope>
</reference>
<dbReference type="PROSITE" id="PS00262">
    <property type="entry name" value="INSULIN"/>
    <property type="match status" value="1"/>
</dbReference>
<dbReference type="OrthoDB" id="6330326at2759"/>
<dbReference type="AlphaFoldDB" id="A0A821XY07"/>
<dbReference type="SUPFAM" id="SSF56994">
    <property type="entry name" value="Insulin-like"/>
    <property type="match status" value="1"/>
</dbReference>
<sequence>MHPSSVVFIAALISECYGHIGGGGVSLQEASSRMYCGRTLARTLAFLCYDAPSSHKRSESGSMYNAILSPYYKDQDTQVDWPWMTTQTAKAFGLSSRGKRDFVVNECCDKACSINELLSYC</sequence>
<comment type="subcellular location">
    <subcellularLocation>
        <location evidence="6">Secreted</location>
    </subcellularLocation>
</comment>
<dbReference type="InterPro" id="IPR022353">
    <property type="entry name" value="Insulin_CS"/>
</dbReference>
<accession>A0A821XY07</accession>
<proteinExistence type="inferred from homology"/>
<dbReference type="InterPro" id="IPR016179">
    <property type="entry name" value="Insulin-like"/>
</dbReference>
<keyword evidence="6" id="KW-0964">Secreted</keyword>
<dbReference type="Gene3D" id="1.10.100.10">
    <property type="entry name" value="Insulin-like"/>
    <property type="match status" value="1"/>
</dbReference>
<evidence type="ECO:0000256" key="1">
    <source>
        <dbReference type="ARBA" id="ARBA00009034"/>
    </source>
</evidence>
<organism evidence="8 9">
    <name type="scientific">Pieris macdunnoughi</name>
    <dbReference type="NCBI Taxonomy" id="345717"/>
    <lineage>
        <taxon>Eukaryota</taxon>
        <taxon>Metazoa</taxon>
        <taxon>Ecdysozoa</taxon>
        <taxon>Arthropoda</taxon>
        <taxon>Hexapoda</taxon>
        <taxon>Insecta</taxon>
        <taxon>Pterygota</taxon>
        <taxon>Neoptera</taxon>
        <taxon>Endopterygota</taxon>
        <taxon>Lepidoptera</taxon>
        <taxon>Glossata</taxon>
        <taxon>Ditrysia</taxon>
        <taxon>Papilionoidea</taxon>
        <taxon>Pieridae</taxon>
        <taxon>Pierinae</taxon>
        <taxon>Pieris</taxon>
    </lineage>
</organism>
<dbReference type="PANTHER" id="PTHR13647">
    <property type="entry name" value="INSULIN-LIKE PEPTIDE 2-RELATED"/>
    <property type="match status" value="1"/>
</dbReference>
<evidence type="ECO:0000256" key="6">
    <source>
        <dbReference type="RuleBase" id="RU000406"/>
    </source>
</evidence>
<dbReference type="GO" id="GO:0005576">
    <property type="term" value="C:extracellular region"/>
    <property type="evidence" value="ECO:0007669"/>
    <property type="project" value="UniProtKB-SubCell"/>
</dbReference>
<dbReference type="SMART" id="SM00078">
    <property type="entry name" value="IlGF"/>
    <property type="match status" value="1"/>
</dbReference>
<keyword evidence="5" id="KW-1015">Disulfide bond</keyword>
<evidence type="ECO:0000313" key="9">
    <source>
        <dbReference type="Proteomes" id="UP000663880"/>
    </source>
</evidence>
<dbReference type="CDD" id="cd04366">
    <property type="entry name" value="IlGF_insulin_bombyxin_like"/>
    <property type="match status" value="1"/>
</dbReference>
<dbReference type="InterPro" id="IPR036438">
    <property type="entry name" value="Insulin-like_sf"/>
</dbReference>
<evidence type="ECO:0000256" key="3">
    <source>
        <dbReference type="ARBA" id="ARBA00022685"/>
    </source>
</evidence>
<dbReference type="PANTHER" id="PTHR13647:SF4">
    <property type="entry name" value="INSULIN-LIKE PEPTIDE 1-RELATED"/>
    <property type="match status" value="1"/>
</dbReference>
<keyword evidence="4" id="KW-0732">Signal</keyword>
<gene>
    <name evidence="8" type="ORF">PMACD_LOCUS15512</name>
</gene>
<dbReference type="GO" id="GO:0005179">
    <property type="term" value="F:hormone activity"/>
    <property type="evidence" value="ECO:0007669"/>
    <property type="project" value="InterPro"/>
</dbReference>
<comment type="similarity">
    <text evidence="1 6">Belongs to the insulin family.</text>
</comment>
<evidence type="ECO:0000256" key="2">
    <source>
        <dbReference type="ARBA" id="ARBA00011207"/>
    </source>
</evidence>
<name>A0A821XY07_9NEOP</name>
<feature type="domain" description="Insulin-like" evidence="7">
    <location>
        <begin position="33"/>
        <end position="121"/>
    </location>
</feature>
<dbReference type="PRINTS" id="PR00276">
    <property type="entry name" value="INSULINFAMLY"/>
</dbReference>
<dbReference type="InterPro" id="IPR022352">
    <property type="entry name" value="Ins/IGF/rlx"/>
</dbReference>
<keyword evidence="9" id="KW-1185">Reference proteome</keyword>
<dbReference type="Pfam" id="PF00049">
    <property type="entry name" value="Insulin"/>
    <property type="match status" value="1"/>
</dbReference>